<organism evidence="1 2">
    <name type="scientific">Aristolochia fimbriata</name>
    <name type="common">White veined hardy Dutchman's pipe vine</name>
    <dbReference type="NCBI Taxonomy" id="158543"/>
    <lineage>
        <taxon>Eukaryota</taxon>
        <taxon>Viridiplantae</taxon>
        <taxon>Streptophyta</taxon>
        <taxon>Embryophyta</taxon>
        <taxon>Tracheophyta</taxon>
        <taxon>Spermatophyta</taxon>
        <taxon>Magnoliopsida</taxon>
        <taxon>Magnoliidae</taxon>
        <taxon>Piperales</taxon>
        <taxon>Aristolochiaceae</taxon>
        <taxon>Aristolochia</taxon>
    </lineage>
</organism>
<sequence>MKEEQSARRKPWETKKGIVTPENIKVSFSFFDGGHRWYLDIVSLRGEIVVKLAKKSATDRSYVRFPVGDAGEVRKMLLQLASAGTPGKTAGLKNGAIEAGIYEKDDTLVWTVTEKRGKTTMGSVSIPRTANKGKGWAWLEECLAAIQAKVDISKSAITTEAKRPPRINKVPLEGRGPRNRTFKEVLCRERSEEILKKRPVEVELIQGAPILTVQKEFTTRWLEELLKCVIIKTKMKQQEKGDLVKIIKDIQPLRRSSPVAGDGEDVQLDLEQMAADEEDARPDLEQLAANHSWQPAEERHLASPNKVTTLIVVETGQQKESEVNMELDRPNSLVHMQEKMSHKTALNKEGLHLQCDGVNTHGEMQELFAIPV</sequence>
<evidence type="ECO:0000313" key="1">
    <source>
        <dbReference type="EMBL" id="KAG9446210.1"/>
    </source>
</evidence>
<accession>A0AAV7EBJ3</accession>
<protein>
    <submittedName>
        <fullName evidence="1">Uncharacterized protein</fullName>
    </submittedName>
</protein>
<comment type="caution">
    <text evidence="1">The sequence shown here is derived from an EMBL/GenBank/DDBJ whole genome shotgun (WGS) entry which is preliminary data.</text>
</comment>
<name>A0AAV7EBJ3_ARIFI</name>
<dbReference type="EMBL" id="JAINDJ010000005">
    <property type="protein sequence ID" value="KAG9446210.1"/>
    <property type="molecule type" value="Genomic_DNA"/>
</dbReference>
<gene>
    <name evidence="1" type="ORF">H6P81_012338</name>
</gene>
<reference evidence="1 2" key="1">
    <citation type="submission" date="2021-07" db="EMBL/GenBank/DDBJ databases">
        <title>The Aristolochia fimbriata genome: insights into angiosperm evolution, floral development and chemical biosynthesis.</title>
        <authorList>
            <person name="Jiao Y."/>
        </authorList>
    </citation>
    <scope>NUCLEOTIDE SEQUENCE [LARGE SCALE GENOMIC DNA]</scope>
    <source>
        <strain evidence="1">IBCAS-2021</strain>
        <tissue evidence="1">Leaf</tissue>
    </source>
</reference>
<proteinExistence type="predicted"/>
<evidence type="ECO:0000313" key="2">
    <source>
        <dbReference type="Proteomes" id="UP000825729"/>
    </source>
</evidence>
<dbReference type="Proteomes" id="UP000825729">
    <property type="component" value="Unassembled WGS sequence"/>
</dbReference>
<keyword evidence="2" id="KW-1185">Reference proteome</keyword>
<dbReference type="AlphaFoldDB" id="A0AAV7EBJ3"/>